<dbReference type="SUPFAM" id="SSF50129">
    <property type="entry name" value="GroES-like"/>
    <property type="match status" value="1"/>
</dbReference>
<dbReference type="OrthoDB" id="9792162at2"/>
<keyword evidence="3" id="KW-1185">Reference proteome</keyword>
<dbReference type="SUPFAM" id="SSF51735">
    <property type="entry name" value="NAD(P)-binding Rossmann-fold domains"/>
    <property type="match status" value="1"/>
</dbReference>
<dbReference type="SMART" id="SM00829">
    <property type="entry name" value="PKS_ER"/>
    <property type="match status" value="1"/>
</dbReference>
<dbReference type="InterPro" id="IPR036291">
    <property type="entry name" value="NAD(P)-bd_dom_sf"/>
</dbReference>
<name>A0A0R1HHG5_9LACO</name>
<dbReference type="PATRIC" id="fig|1423719.4.peg.1009"/>
<proteinExistence type="predicted"/>
<protein>
    <submittedName>
        <fullName evidence="2">NADPH quinone reductase</fullName>
    </submittedName>
</protein>
<dbReference type="PANTHER" id="PTHR44013">
    <property type="entry name" value="ZINC-TYPE ALCOHOL DEHYDROGENASE-LIKE PROTEIN C16A3.02C"/>
    <property type="match status" value="1"/>
</dbReference>
<dbReference type="RefSeq" id="WP_057974052.1">
    <property type="nucleotide sequence ID" value="NZ_AZDI01000003.1"/>
</dbReference>
<reference evidence="2 3" key="1">
    <citation type="journal article" date="2015" name="Genome Announc.">
        <title>Expanding the biotechnology potential of lactobacilli through comparative genomics of 213 strains and associated genera.</title>
        <authorList>
            <person name="Sun Z."/>
            <person name="Harris H.M."/>
            <person name="McCann A."/>
            <person name="Guo C."/>
            <person name="Argimon S."/>
            <person name="Zhang W."/>
            <person name="Yang X."/>
            <person name="Jeffery I.B."/>
            <person name="Cooney J.C."/>
            <person name="Kagawa T.F."/>
            <person name="Liu W."/>
            <person name="Song Y."/>
            <person name="Salvetti E."/>
            <person name="Wrobel A."/>
            <person name="Rasinkangas P."/>
            <person name="Parkhill J."/>
            <person name="Rea M.C."/>
            <person name="O'Sullivan O."/>
            <person name="Ritari J."/>
            <person name="Douillard F.P."/>
            <person name="Paul Ross R."/>
            <person name="Yang R."/>
            <person name="Briner A.E."/>
            <person name="Felis G.E."/>
            <person name="de Vos W.M."/>
            <person name="Barrangou R."/>
            <person name="Klaenhammer T.R."/>
            <person name="Caufield P.W."/>
            <person name="Cui Y."/>
            <person name="Zhang H."/>
            <person name="O'Toole P.W."/>
        </authorList>
    </citation>
    <scope>NUCLEOTIDE SEQUENCE [LARGE SCALE GENOMIC DNA]</scope>
    <source>
        <strain evidence="2 3">DSM 15638</strain>
    </source>
</reference>
<organism evidence="2 3">
    <name type="scientific">Dellaglioa algida DSM 15638</name>
    <dbReference type="NCBI Taxonomy" id="1423719"/>
    <lineage>
        <taxon>Bacteria</taxon>
        <taxon>Bacillati</taxon>
        <taxon>Bacillota</taxon>
        <taxon>Bacilli</taxon>
        <taxon>Lactobacillales</taxon>
        <taxon>Lactobacillaceae</taxon>
        <taxon>Dellaglioa</taxon>
    </lineage>
</organism>
<dbReference type="Pfam" id="PF13602">
    <property type="entry name" value="ADH_zinc_N_2"/>
    <property type="match status" value="1"/>
</dbReference>
<dbReference type="PANTHER" id="PTHR44013:SF1">
    <property type="entry name" value="ZINC-TYPE ALCOHOL DEHYDROGENASE-LIKE PROTEIN C16A3.02C"/>
    <property type="match status" value="1"/>
</dbReference>
<dbReference type="EMBL" id="AZDI01000003">
    <property type="protein sequence ID" value="KRK46030.1"/>
    <property type="molecule type" value="Genomic_DNA"/>
</dbReference>
<dbReference type="InterPro" id="IPR013154">
    <property type="entry name" value="ADH-like_N"/>
</dbReference>
<sequence length="317" mass="34400">MKAFGFNQYGDANVFEELQIEPVAELKSKQVRVSIEAIGINPFEAILRAGYMKDSMPLPFPIVPGGDVTGIITEIGDKVDNFSVGDAVVVHKGFGGYAEELIAFTSHIAIRPDNITLAEAAGLPTPGIAAYNILTFFAKARAGETIFIEGASGSVGMVLVQLAKLMELTVLASGSSANEDYVRQLGADQYSAYDKENPGETFKDTADIVVDATLGGRASEVGVKALKPNGRMVSLINVPTEDMQKEKPLADYYQVESVKELKDNDALKFLTDLMMQDELEIKIAKKYKFTLADIIESHKQLDLPRTAGKMVVIVKEN</sequence>
<dbReference type="GO" id="GO:0016491">
    <property type="term" value="F:oxidoreductase activity"/>
    <property type="evidence" value="ECO:0007669"/>
    <property type="project" value="InterPro"/>
</dbReference>
<dbReference type="InterPro" id="IPR052733">
    <property type="entry name" value="Chloroplast_QOR"/>
</dbReference>
<dbReference type="CDD" id="cd05289">
    <property type="entry name" value="MDR_like_2"/>
    <property type="match status" value="1"/>
</dbReference>
<dbReference type="STRING" id="1423719.FC66_GL000992"/>
<accession>A0A0R1HHG5</accession>
<evidence type="ECO:0000313" key="3">
    <source>
        <dbReference type="Proteomes" id="UP000051450"/>
    </source>
</evidence>
<dbReference type="AlphaFoldDB" id="A0A0R1HHG5"/>
<dbReference type="Pfam" id="PF08240">
    <property type="entry name" value="ADH_N"/>
    <property type="match status" value="1"/>
</dbReference>
<dbReference type="InterPro" id="IPR020843">
    <property type="entry name" value="ER"/>
</dbReference>
<evidence type="ECO:0000313" key="2">
    <source>
        <dbReference type="EMBL" id="KRK46030.1"/>
    </source>
</evidence>
<dbReference type="Gene3D" id="3.90.180.10">
    <property type="entry name" value="Medium-chain alcohol dehydrogenases, catalytic domain"/>
    <property type="match status" value="1"/>
</dbReference>
<dbReference type="Proteomes" id="UP000051450">
    <property type="component" value="Unassembled WGS sequence"/>
</dbReference>
<dbReference type="Gene3D" id="3.40.50.720">
    <property type="entry name" value="NAD(P)-binding Rossmann-like Domain"/>
    <property type="match status" value="1"/>
</dbReference>
<feature type="domain" description="Enoyl reductase (ER)" evidence="1">
    <location>
        <begin position="13"/>
        <end position="312"/>
    </location>
</feature>
<dbReference type="InterPro" id="IPR011032">
    <property type="entry name" value="GroES-like_sf"/>
</dbReference>
<evidence type="ECO:0000259" key="1">
    <source>
        <dbReference type="SMART" id="SM00829"/>
    </source>
</evidence>
<comment type="caution">
    <text evidence="2">The sequence shown here is derived from an EMBL/GenBank/DDBJ whole genome shotgun (WGS) entry which is preliminary data.</text>
</comment>
<gene>
    <name evidence="2" type="ORF">FC66_GL000992</name>
</gene>